<evidence type="ECO:0000256" key="1">
    <source>
        <dbReference type="ARBA" id="ARBA00003603"/>
    </source>
</evidence>
<dbReference type="GO" id="GO:0052170">
    <property type="term" value="P:symbiont-mediated suppression of host innate immune response"/>
    <property type="evidence" value="ECO:0007669"/>
    <property type="project" value="UniProtKB-KW"/>
</dbReference>
<proteinExistence type="inferred from homology"/>
<evidence type="ECO:0000256" key="9">
    <source>
        <dbReference type="ARBA" id="ARBA00023280"/>
    </source>
</evidence>
<evidence type="ECO:0000256" key="2">
    <source>
        <dbReference type="ARBA" id="ARBA00004407"/>
    </source>
</evidence>
<evidence type="ECO:0000256" key="4">
    <source>
        <dbReference type="ARBA" id="ARBA00011105"/>
    </source>
</evidence>
<dbReference type="GO" id="GO:0060967">
    <property type="term" value="P:negative regulation of gene silencing by regulatory ncRNA"/>
    <property type="evidence" value="ECO:0007669"/>
    <property type="project" value="InterPro"/>
</dbReference>
<evidence type="ECO:0000256" key="3">
    <source>
        <dbReference type="ARBA" id="ARBA00009397"/>
    </source>
</evidence>
<comment type="subcellular location">
    <subcellularLocation>
        <location evidence="2 10">Host cytoplasm</location>
        <location evidence="2 10">Host perinuclear region</location>
    </subcellularLocation>
</comment>
<keyword evidence="9" id="KW-0899">Viral immunoevasion</keyword>
<dbReference type="Proteomes" id="UP001184259">
    <property type="component" value="Genome"/>
</dbReference>
<keyword evidence="8 10" id="KW-1035">Host cytoplasm</keyword>
<evidence type="ECO:0000256" key="7">
    <source>
        <dbReference type="ARBA" id="ARBA00022632"/>
    </source>
</evidence>
<evidence type="ECO:0000256" key="6">
    <source>
        <dbReference type="ARBA" id="ARBA00022581"/>
    </source>
</evidence>
<comment type="subunit">
    <text evidence="4 10">Interacts with host SGS3.</text>
</comment>
<sequence>MVNDFPESVHGLRCRLANKYLQAVQQDYPPESRGYLLLRKFLQVLRLRDHAKAELRYSLLKSDVIRASKIELRQPMGPPCSCFTCPHHVKEKAMDQSSNVPQTEDVPIIPLP</sequence>
<dbReference type="Pfam" id="PF01524">
    <property type="entry name" value="Gemini_V2"/>
    <property type="match status" value="1"/>
</dbReference>
<evidence type="ECO:0000256" key="10">
    <source>
        <dbReference type="RuleBase" id="RU364051"/>
    </source>
</evidence>
<keyword evidence="7" id="KW-1090">Inhibition of host innate immune response by virus</keyword>
<keyword evidence="13" id="KW-1185">Reference proteome</keyword>
<dbReference type="EMBL" id="OM397101">
    <property type="protein sequence ID" value="WAB58486.1"/>
    <property type="molecule type" value="Genomic_DNA"/>
</dbReference>
<evidence type="ECO:0000256" key="5">
    <source>
        <dbReference type="ARBA" id="ARBA00022463"/>
    </source>
</evidence>
<accession>A0A9E8MGY5</accession>
<comment type="similarity">
    <text evidence="3 10">Belongs to the geminiviridae protein AV2/V2 family.</text>
</comment>
<evidence type="ECO:0000256" key="8">
    <source>
        <dbReference type="ARBA" id="ARBA00023200"/>
    </source>
</evidence>
<evidence type="ECO:0000313" key="12">
    <source>
        <dbReference type="EMBL" id="WAB58486.1"/>
    </source>
</evidence>
<keyword evidence="5 10" id="KW-0941">Suppressor of RNA silencing</keyword>
<comment type="function">
    <text evidence="1 10">Through its interaction with host SGS3, acts as a suppressor of RNA-mediated gene silencing, also known as post-transcriptional gene silencing (PTGS), a mechanism of plant viral defense that limits the accumulation of viral RNAs.</text>
</comment>
<dbReference type="InterPro" id="IPR002511">
    <property type="entry name" value="Gemini_V2"/>
</dbReference>
<protein>
    <recommendedName>
        <fullName evidence="10">Protein V2</fullName>
    </recommendedName>
</protein>
<evidence type="ECO:0000313" key="13">
    <source>
        <dbReference type="Proteomes" id="UP001184259"/>
    </source>
</evidence>
<organism evidence="12 13">
    <name type="scientific">Cajanus scarabaeoides yellow mosaic virus</name>
    <dbReference type="NCBI Taxonomy" id="3000307"/>
    <lineage>
        <taxon>Viruses</taxon>
        <taxon>Monodnaviria</taxon>
        <taxon>Shotokuvirae</taxon>
        <taxon>Cressdnaviricota</taxon>
        <taxon>Repensiviricetes</taxon>
        <taxon>Geplafuvirales</taxon>
        <taxon>Geminiviridae</taxon>
        <taxon>Begomovirus</taxon>
        <taxon>Begomovirus cajani</taxon>
    </lineage>
</organism>
<reference evidence="12 13" key="1">
    <citation type="submission" date="2022-01" db="EMBL/GenBank/DDBJ databases">
        <title>Complete nucleotide sequence of DNA A of a new begomovirus species (clone B-3) causing yellow mosaic disease in Cajanus scarabaeoides.</title>
        <authorList>
            <person name="Dokka N."/>
            <person name="Sahu B."/>
            <person name="Dewangan B.P."/>
            <person name="Marathe A."/>
            <person name="Sivalingam P.N."/>
            <person name="Kaushal P."/>
        </authorList>
    </citation>
    <scope>NUCLEOTIDE SEQUENCE [LARGE SCALE GENOMIC DNA]</scope>
    <source>
        <strain evidence="12">Baronda Raipur</strain>
    </source>
</reference>
<dbReference type="GO" id="GO:0044220">
    <property type="term" value="C:host cell perinuclear region of cytoplasm"/>
    <property type="evidence" value="ECO:0007669"/>
    <property type="project" value="UniProtKB-SubCell"/>
</dbReference>
<name>A0A9E8MGY5_9GEMI</name>
<keyword evidence="6 10" id="KW-0945">Host-virus interaction</keyword>
<evidence type="ECO:0000256" key="11">
    <source>
        <dbReference type="SAM" id="MobiDB-lite"/>
    </source>
</evidence>
<reference evidence="13" key="2">
    <citation type="submission" date="2022-01" db="EMBL/GenBank/DDBJ databases">
        <title>Complete nucleotide sequence of DNA B (clone X-1) of a new begomovirus causing yellow mosaic disease in Cajanus scarabaeoides.</title>
        <authorList>
            <person name="Dokka N."/>
            <person name="Sahu B."/>
            <person name="Dewangan B.P."/>
            <person name="Marathe A."/>
            <person name="Sivalingam P.N."/>
            <person name="Kaushal P."/>
        </authorList>
    </citation>
    <scope>NUCLEOTIDE SEQUENCE [LARGE SCALE GENOMIC DNA]</scope>
</reference>
<feature type="region of interest" description="Disordered" evidence="11">
    <location>
        <begin position="93"/>
        <end position="112"/>
    </location>
</feature>
<gene>
    <name evidence="12" type="primary">AV2</name>
</gene>